<evidence type="ECO:0000256" key="1">
    <source>
        <dbReference type="ARBA" id="ARBA00004167"/>
    </source>
</evidence>
<evidence type="ECO:0000259" key="6">
    <source>
        <dbReference type="PROSITE" id="PS52015"/>
    </source>
</evidence>
<organism evidence="7 8">
    <name type="scientific">Candidatus Sulfotelmatobacter kueseliae</name>
    <dbReference type="NCBI Taxonomy" id="2042962"/>
    <lineage>
        <taxon>Bacteria</taxon>
        <taxon>Pseudomonadati</taxon>
        <taxon>Acidobacteriota</taxon>
        <taxon>Terriglobia</taxon>
        <taxon>Terriglobales</taxon>
        <taxon>Candidatus Korobacteraceae</taxon>
        <taxon>Candidatus Sulfotelmatobacter</taxon>
    </lineage>
</organism>
<dbReference type="Proteomes" id="UP000238701">
    <property type="component" value="Unassembled WGS sequence"/>
</dbReference>
<protein>
    <recommendedName>
        <fullName evidence="6">TonB C-terminal domain-containing protein</fullName>
    </recommendedName>
</protein>
<dbReference type="NCBIfam" id="TIGR01352">
    <property type="entry name" value="tonB_Cterm"/>
    <property type="match status" value="1"/>
</dbReference>
<gene>
    <name evidence="7" type="ORF">SBA1_340033</name>
</gene>
<keyword evidence="3" id="KW-1133">Transmembrane helix</keyword>
<dbReference type="Gene3D" id="3.30.2420.10">
    <property type="entry name" value="TonB"/>
    <property type="match status" value="1"/>
</dbReference>
<evidence type="ECO:0000256" key="4">
    <source>
        <dbReference type="ARBA" id="ARBA00023136"/>
    </source>
</evidence>
<keyword evidence="2" id="KW-0812">Transmembrane</keyword>
<evidence type="ECO:0000313" key="7">
    <source>
        <dbReference type="EMBL" id="SPF40992.1"/>
    </source>
</evidence>
<accession>A0A2U3KMW2</accession>
<keyword evidence="5" id="KW-0732">Signal</keyword>
<proteinExistence type="predicted"/>
<dbReference type="Pfam" id="PF03544">
    <property type="entry name" value="TonB_C"/>
    <property type="match status" value="1"/>
</dbReference>
<comment type="subcellular location">
    <subcellularLocation>
        <location evidence="1">Membrane</location>
        <topology evidence="1">Single-pass membrane protein</topology>
    </subcellularLocation>
</comment>
<dbReference type="EMBL" id="OMOD01000127">
    <property type="protein sequence ID" value="SPF40992.1"/>
    <property type="molecule type" value="Genomic_DNA"/>
</dbReference>
<feature type="domain" description="TonB C-terminal" evidence="6">
    <location>
        <begin position="26"/>
        <end position="109"/>
    </location>
</feature>
<evidence type="ECO:0000256" key="2">
    <source>
        <dbReference type="ARBA" id="ARBA00022692"/>
    </source>
</evidence>
<dbReference type="AlphaFoldDB" id="A0A2U3KMW2"/>
<dbReference type="GO" id="GO:0016020">
    <property type="term" value="C:membrane"/>
    <property type="evidence" value="ECO:0007669"/>
    <property type="project" value="UniProtKB-SubCell"/>
</dbReference>
<dbReference type="InterPro" id="IPR037682">
    <property type="entry name" value="TonB_C"/>
</dbReference>
<dbReference type="GO" id="GO:0055085">
    <property type="term" value="P:transmembrane transport"/>
    <property type="evidence" value="ECO:0007669"/>
    <property type="project" value="InterPro"/>
</dbReference>
<dbReference type="InterPro" id="IPR006260">
    <property type="entry name" value="TonB/TolA_C"/>
</dbReference>
<evidence type="ECO:0000313" key="8">
    <source>
        <dbReference type="Proteomes" id="UP000238701"/>
    </source>
</evidence>
<dbReference type="SUPFAM" id="SSF74653">
    <property type="entry name" value="TolA/TonB C-terminal domain"/>
    <property type="match status" value="1"/>
</dbReference>
<dbReference type="PROSITE" id="PS52015">
    <property type="entry name" value="TONB_CTD"/>
    <property type="match status" value="1"/>
</dbReference>
<sequence length="109" mass="11498">MCLALALFVVATAAWAPSLLAQTTTQEESGRKLIATVKPEYPAALQHAQIGGLVRLSATVLPNGTVSKVQIRGGNPVLAESAVTAVMKWRYAPGPAVTNEEVTVKFTPR</sequence>
<feature type="signal peptide" evidence="5">
    <location>
        <begin position="1"/>
        <end position="21"/>
    </location>
</feature>
<keyword evidence="4" id="KW-0472">Membrane</keyword>
<feature type="chain" id="PRO_5015539154" description="TonB C-terminal domain-containing protein" evidence="5">
    <location>
        <begin position="22"/>
        <end position="109"/>
    </location>
</feature>
<evidence type="ECO:0000256" key="5">
    <source>
        <dbReference type="SAM" id="SignalP"/>
    </source>
</evidence>
<reference evidence="8" key="1">
    <citation type="submission" date="2018-02" db="EMBL/GenBank/DDBJ databases">
        <authorList>
            <person name="Hausmann B."/>
        </authorList>
    </citation>
    <scope>NUCLEOTIDE SEQUENCE [LARGE SCALE GENOMIC DNA]</scope>
    <source>
        <strain evidence="8">Peat soil MAG SbA1</strain>
    </source>
</reference>
<name>A0A2U3KMW2_9BACT</name>
<evidence type="ECO:0000256" key="3">
    <source>
        <dbReference type="ARBA" id="ARBA00022989"/>
    </source>
</evidence>